<sequence length="333" mass="38497">MSMYNLNSINPLDKIRLTNGIDELKNSFIKLIKTNNGEAVNLLNAENLHFPTLFLLKIEIDNLNIFDNLNLRNRTAIELTNQILEKNKKSSINKYVSSDLAQIAYSVLKWIFDTGFYDDGLSNEYDEVLDITAILLIKIYKDQTILPIIADMIFDRNRKGLFNHNLVWAFFESKDPNSLIMIANRLLSTEAKDVELASKLLSFIPGIEKNNNASKEKKYTSFLNWLEENNPFLYSTGQSLQQVNRPITYVIDLGAKYLNEYVASDTGKTLKSFTYKEAKLLNEFSKLDNDTKLLLANFSSMLYQKDRNQWNKWIHYPIKEQIRIAKSMMGGEQ</sequence>
<organism evidence="1 2">
    <name type="scientific">Paramaledivibacter caminithermalis (strain DSM 15212 / CIP 107654 / DViRD3)</name>
    <name type="common">Clostridium caminithermale</name>
    <dbReference type="NCBI Taxonomy" id="1121301"/>
    <lineage>
        <taxon>Bacteria</taxon>
        <taxon>Bacillati</taxon>
        <taxon>Bacillota</taxon>
        <taxon>Clostridia</taxon>
        <taxon>Peptostreptococcales</taxon>
        <taxon>Caminicellaceae</taxon>
        <taxon>Paramaledivibacter</taxon>
    </lineage>
</organism>
<evidence type="ECO:0000313" key="2">
    <source>
        <dbReference type="Proteomes" id="UP000184465"/>
    </source>
</evidence>
<keyword evidence="2" id="KW-1185">Reference proteome</keyword>
<dbReference type="EMBL" id="FRAG01000014">
    <property type="protein sequence ID" value="SHJ89605.1"/>
    <property type="molecule type" value="Genomic_DNA"/>
</dbReference>
<accession>A0A1M6N1N3</accession>
<dbReference type="AlphaFoldDB" id="A0A1M6N1N3"/>
<gene>
    <name evidence="1" type="ORF">SAMN02745912_01531</name>
</gene>
<protein>
    <submittedName>
        <fullName evidence="1">Uncharacterized protein</fullName>
    </submittedName>
</protein>
<dbReference type="Proteomes" id="UP000184465">
    <property type="component" value="Unassembled WGS sequence"/>
</dbReference>
<dbReference type="RefSeq" id="WP_330390445.1">
    <property type="nucleotide sequence ID" value="NZ_FRAG01000014.1"/>
</dbReference>
<name>A0A1M6N1N3_PARC5</name>
<evidence type="ECO:0000313" key="1">
    <source>
        <dbReference type="EMBL" id="SHJ89605.1"/>
    </source>
</evidence>
<proteinExistence type="predicted"/>
<reference evidence="1 2" key="1">
    <citation type="submission" date="2016-11" db="EMBL/GenBank/DDBJ databases">
        <authorList>
            <person name="Jaros S."/>
            <person name="Januszkiewicz K."/>
            <person name="Wedrychowicz H."/>
        </authorList>
    </citation>
    <scope>NUCLEOTIDE SEQUENCE [LARGE SCALE GENOMIC DNA]</scope>
    <source>
        <strain evidence="1 2">DSM 15212</strain>
    </source>
</reference>